<dbReference type="STRING" id="1064592.G0VG04"/>
<organism evidence="2 3">
    <name type="scientific">Naumovozyma castellii</name>
    <name type="common">Yeast</name>
    <name type="synonym">Saccharomyces castellii</name>
    <dbReference type="NCBI Taxonomy" id="27288"/>
    <lineage>
        <taxon>Eukaryota</taxon>
        <taxon>Fungi</taxon>
        <taxon>Dikarya</taxon>
        <taxon>Ascomycota</taxon>
        <taxon>Saccharomycotina</taxon>
        <taxon>Saccharomycetes</taxon>
        <taxon>Saccharomycetales</taxon>
        <taxon>Saccharomycetaceae</taxon>
        <taxon>Naumovozyma</taxon>
    </lineage>
</organism>
<keyword evidence="1" id="KW-1133">Transmembrane helix</keyword>
<dbReference type="RefSeq" id="XP_003676780.1">
    <property type="nucleotide sequence ID" value="XM_003676732.1"/>
</dbReference>
<reference evidence="2 3" key="1">
    <citation type="journal article" date="2011" name="Proc. Natl. Acad. Sci. U.S.A.">
        <title>Evolutionary erosion of yeast sex chromosomes by mating-type switching accidents.</title>
        <authorList>
            <person name="Gordon J.L."/>
            <person name="Armisen D."/>
            <person name="Proux-Wera E."/>
            <person name="Oheigeartaigh S.S."/>
            <person name="Byrne K.P."/>
            <person name="Wolfe K.H."/>
        </authorList>
    </citation>
    <scope>NUCLEOTIDE SEQUENCE [LARGE SCALE GENOMIC DNA]</scope>
    <source>
        <strain evidence="3">ATCC 76901 / BCRC 22586 / CBS 4309 / NBRC 1992 / NRRL Y-12630</strain>
    </source>
</reference>
<feature type="transmembrane region" description="Helical" evidence="1">
    <location>
        <begin position="568"/>
        <end position="587"/>
    </location>
</feature>
<accession>G0VG04</accession>
<dbReference type="GO" id="GO:0000147">
    <property type="term" value="P:actin cortical patch assembly"/>
    <property type="evidence" value="ECO:0007669"/>
    <property type="project" value="EnsemblFungi"/>
</dbReference>
<dbReference type="InParanoid" id="G0VG04"/>
<evidence type="ECO:0000313" key="3">
    <source>
        <dbReference type="Proteomes" id="UP000001640"/>
    </source>
</evidence>
<sequence>MSEKITFAVTTSYQKKGVQAGYKLFQLENNALTIRKVNHYANTEDNNTTVKTFCYLRPRNRPITPEHLQDRTSTVDCSDYMLIGKSDGYIDVIQDYQYKIENEITLEPKFVLACIPYIHEEDPRPDYMIFDLQFKNKLLYSVTSPGEVSIFILNLPDDYIQVQNSQPFQEIGKFTDMDERDEASYRNEEALFFNAIDYTERSPSTHICSFLLSWNYSEPNKIRVPETISKGTLPLQRWKNTPGCRVIYYTSIHIFLEQNISSFQINPLDRLSFFSVSPRSSITLRRIILPTSYVQFLERIRAIKEHLRSSTKEEEPIEIIQWDRLANQFGHDSFHDWILASFEDEQNHQQMLFSVFLGGRGTLSAKTAIVWKEKLGSMEDDLYRFFSRGGNDLLNSIDVDLDTLDFSSMTADTLEMDPRPLSRRRRLVRRARNFNFDTLSSTTLDDWNYATFLRDIRKNVFTVDFKIAHRREETLKNTLEKRSYLSRIHPTTTFLTDNYEELELISIDHYQKLSMFRPKFSDAPVSRFNYSGEDTKLSTIHPPDLLTTNIDTLSFKRAIMNLKVFQKLFIISDTLCMVITSGGVLLLDRHDFNDKKHLVGKDNNYRSVKIALYKIGFINDGLVLVSYFQQNLLANDYILIFTLVITTITNDIIVLKGSFGLGKRIGTIKVCDRLLVKKQNLHIDKLQIIDYQLSEKDSLQNKRKGSFSDDEIEKRLCL</sequence>
<evidence type="ECO:0000313" key="2">
    <source>
        <dbReference type="EMBL" id="CCC70423.1"/>
    </source>
</evidence>
<dbReference type="OMA" id="YIDEPLM"/>
<keyword evidence="1" id="KW-0812">Transmembrane</keyword>
<dbReference type="eggNOG" id="ENOG502QR5V">
    <property type="taxonomic scope" value="Eukaryota"/>
</dbReference>
<dbReference type="GeneID" id="96904052"/>
<evidence type="ECO:0000256" key="1">
    <source>
        <dbReference type="SAM" id="Phobius"/>
    </source>
</evidence>
<dbReference type="Proteomes" id="UP000001640">
    <property type="component" value="Chromosome 5"/>
</dbReference>
<dbReference type="FunCoup" id="G0VG04">
    <property type="interactions" value="8"/>
</dbReference>
<name>G0VG04_NAUCA</name>
<reference key="2">
    <citation type="submission" date="2011-08" db="EMBL/GenBank/DDBJ databases">
        <title>Genome sequence of Naumovozyma castellii.</title>
        <authorList>
            <person name="Gordon J.L."/>
            <person name="Armisen D."/>
            <person name="Proux-Wera E."/>
            <person name="OhEigeartaigh S.S."/>
            <person name="Byrne K.P."/>
            <person name="Wolfe K.H."/>
        </authorList>
    </citation>
    <scope>NUCLEOTIDE SEQUENCE</scope>
    <source>
        <strain>Type strain:CBS 4309</strain>
    </source>
</reference>
<proteinExistence type="predicted"/>
<dbReference type="KEGG" id="ncs:NCAS_0E03530"/>
<protein>
    <submittedName>
        <fullName evidence="2">Uncharacterized protein</fullName>
    </submittedName>
</protein>
<keyword evidence="1" id="KW-0472">Membrane</keyword>
<feature type="transmembrane region" description="Helical" evidence="1">
    <location>
        <begin position="608"/>
        <end position="628"/>
    </location>
</feature>
<dbReference type="AlphaFoldDB" id="G0VG04"/>
<dbReference type="GO" id="GO:0043254">
    <property type="term" value="P:regulation of protein-containing complex assembly"/>
    <property type="evidence" value="ECO:0007669"/>
    <property type="project" value="EnsemblFungi"/>
</dbReference>
<gene>
    <name evidence="2" type="primary">NCAS0E03530</name>
    <name evidence="2" type="ordered locus">NCAS_0E03530</name>
</gene>
<dbReference type="EMBL" id="HE576756">
    <property type="protein sequence ID" value="CCC70423.1"/>
    <property type="molecule type" value="Genomic_DNA"/>
</dbReference>
<dbReference type="OrthoDB" id="4036394at2759"/>
<keyword evidence="3" id="KW-1185">Reference proteome</keyword>
<feature type="transmembrane region" description="Helical" evidence="1">
    <location>
        <begin position="634"/>
        <end position="655"/>
    </location>
</feature>
<dbReference type="HOGENOM" id="CLU_025347_0_0_1"/>